<dbReference type="InterPro" id="IPR042265">
    <property type="entry name" value="DPH1/DPH2_3"/>
</dbReference>
<protein>
    <recommendedName>
        <fullName evidence="4 8">2-(3-amino-3-carboxypropyl)histidine synthase subunit 2</fullName>
    </recommendedName>
</protein>
<dbReference type="AlphaFoldDB" id="A0A8S1CCD5"/>
<comment type="similarity">
    <text evidence="3 8">Belongs to the DPH1/DPH2 family. DPH2 subfamily.</text>
</comment>
<reference evidence="9 10" key="1">
    <citation type="submission" date="2020-04" db="EMBL/GenBank/DDBJ databases">
        <authorList>
            <person name="Alioto T."/>
            <person name="Alioto T."/>
            <person name="Gomez Garrido J."/>
        </authorList>
    </citation>
    <scope>NUCLEOTIDE SEQUENCE [LARGE SCALE GENOMIC DNA]</scope>
</reference>
<evidence type="ECO:0000256" key="6">
    <source>
        <dbReference type="ARBA" id="ARBA00023004"/>
    </source>
</evidence>
<dbReference type="GO" id="GO:0017183">
    <property type="term" value="P:protein histidyl modification to diphthamide"/>
    <property type="evidence" value="ECO:0007669"/>
    <property type="project" value="InterPro"/>
</dbReference>
<gene>
    <name evidence="9" type="ORF">CLODIP_2_CD08414</name>
</gene>
<dbReference type="PANTHER" id="PTHR10762">
    <property type="entry name" value="DIPHTHAMIDE BIOSYNTHESIS PROTEIN"/>
    <property type="match status" value="1"/>
</dbReference>
<evidence type="ECO:0000256" key="4">
    <source>
        <dbReference type="ARBA" id="ARBA00021914"/>
    </source>
</evidence>
<dbReference type="GO" id="GO:0046872">
    <property type="term" value="F:metal ion binding"/>
    <property type="evidence" value="ECO:0007669"/>
    <property type="project" value="UniProtKB-KW"/>
</dbReference>
<dbReference type="OrthoDB" id="449241at2759"/>
<comment type="function">
    <text evidence="8">Required for the first step of diphthamide biosynthesis, a post-translational modification of histidine which occurs in elongation factor 2. DPH1 and DPH2 transfer a 3-amino-3-carboxypropyl (ACP) group from S-adenosyl-L-methionine (SAM) to a histidine residue, the reaction is assisted by a reduction system comprising DPH3 and a NADH-dependent reductase. Facilitates the reduction of the catalytic iron-sulfur cluster found in the DPH1 subunit.</text>
</comment>
<dbReference type="Pfam" id="PF01866">
    <property type="entry name" value="Diphthamide_syn"/>
    <property type="match status" value="1"/>
</dbReference>
<keyword evidence="6 8" id="KW-0408">Iron</keyword>
<evidence type="ECO:0000256" key="2">
    <source>
        <dbReference type="ARBA" id="ARBA00005156"/>
    </source>
</evidence>
<dbReference type="NCBIfam" id="TIGR00272">
    <property type="entry name" value="DPH2"/>
    <property type="match status" value="1"/>
</dbReference>
<dbReference type="SFLD" id="SFLDG01121">
    <property type="entry name" value="Diphthamide_biosynthesis"/>
    <property type="match status" value="1"/>
</dbReference>
<comment type="pathway">
    <text evidence="2 8">Protein modification; peptidyl-diphthamide biosynthesis.</text>
</comment>
<dbReference type="GO" id="GO:0090560">
    <property type="term" value="F:2-(3-amino-3-carboxypropyl)histidine synthase activity"/>
    <property type="evidence" value="ECO:0007669"/>
    <property type="project" value="InterPro"/>
</dbReference>
<dbReference type="EMBL" id="CADEPI010000035">
    <property type="protein sequence ID" value="CAB3367964.1"/>
    <property type="molecule type" value="Genomic_DNA"/>
</dbReference>
<dbReference type="Proteomes" id="UP000494165">
    <property type="component" value="Unassembled WGS sequence"/>
</dbReference>
<keyword evidence="5 8" id="KW-0479">Metal-binding</keyword>
<dbReference type="InterPro" id="IPR042263">
    <property type="entry name" value="DPH1/DPH2_1"/>
</dbReference>
<evidence type="ECO:0000313" key="9">
    <source>
        <dbReference type="EMBL" id="CAB3367964.1"/>
    </source>
</evidence>
<dbReference type="GO" id="GO:0051536">
    <property type="term" value="F:iron-sulfur cluster binding"/>
    <property type="evidence" value="ECO:0007669"/>
    <property type="project" value="UniProtKB-KW"/>
</dbReference>
<evidence type="ECO:0000256" key="1">
    <source>
        <dbReference type="ARBA" id="ARBA00001966"/>
    </source>
</evidence>
<comment type="cofactor">
    <cofactor evidence="1">
        <name>[4Fe-4S] cluster</name>
        <dbReference type="ChEBI" id="CHEBI:49883"/>
    </cofactor>
</comment>
<evidence type="ECO:0000256" key="5">
    <source>
        <dbReference type="ARBA" id="ARBA00022723"/>
    </source>
</evidence>
<dbReference type="InterPro" id="IPR016435">
    <property type="entry name" value="DPH1/DPH2"/>
</dbReference>
<keyword evidence="7 8" id="KW-0411">Iron-sulfur</keyword>
<dbReference type="NCBIfam" id="TIGR00322">
    <property type="entry name" value="diphth2_R"/>
    <property type="match status" value="1"/>
</dbReference>
<evidence type="ECO:0000313" key="10">
    <source>
        <dbReference type="Proteomes" id="UP000494165"/>
    </source>
</evidence>
<dbReference type="PANTHER" id="PTHR10762:SF2">
    <property type="entry name" value="2-(3-AMINO-3-CARBOXYPROPYL)HISTIDINE SYNTHASE SUBUNIT 2"/>
    <property type="match status" value="1"/>
</dbReference>
<evidence type="ECO:0000256" key="3">
    <source>
        <dbReference type="ARBA" id="ARBA00006179"/>
    </source>
</evidence>
<sequence>MVDETPKAVTPMDQVMGVYDLHRCVRWIVQLGLSRICLQFPNHLLPDSVQVCQILKRETEQEIYILGDTNYGSCCIDFIAAEHVPSDGIIHFDDSCLSNAANPKIPVLFVFPKTRLCDNGAKLKSNLEHAIDTLGKSVLIFNCHCLHELDDLKDLKERTVVSQLLTGERESFSQVLCEGTCSKDCNKNSLNKSRHKFESFGRGFCLPDETILADVTLIYVGTEDSFLQNLMASWSHKFKSIYCLSPEGARFNPLFNYSRFLRQQFRLSLEVKEARSAALVVANPADPSIQKAIRHVRKLLKSRPSPPKVYTLAVGKPNPAKLANFMEIDVFIVLACPNNPLISPDSRQAESKEFYKPIVSLTEVELALNKARSNASTDYKDLLEGGFDYVPFEGQDYSEADTSLLTGKIIDLSIDSKIEIPNALVSKEDNLRVANLSVGSLLANRTWHGLDPELGQTSPSTLTEGRSGIAYAYQAEPNK</sequence>
<dbReference type="FunFam" id="3.40.50.11860:FF:000001">
    <property type="entry name" value="2-(3-amino-3-carboxypropyl)histidine synthase subunit 2"/>
    <property type="match status" value="1"/>
</dbReference>
<dbReference type="Gene3D" id="3.40.50.11860">
    <property type="entry name" value="Diphthamide synthesis DPH1/DPH2 domain 3"/>
    <property type="match status" value="1"/>
</dbReference>
<proteinExistence type="inferred from homology"/>
<dbReference type="Gene3D" id="3.40.50.11840">
    <property type="entry name" value="Diphthamide synthesis DPH1/DPH2 domain 1"/>
    <property type="match status" value="1"/>
</dbReference>
<evidence type="ECO:0000256" key="8">
    <source>
        <dbReference type="RuleBase" id="RU364133"/>
    </source>
</evidence>
<accession>A0A8S1CCD5</accession>
<organism evidence="9 10">
    <name type="scientific">Cloeon dipterum</name>
    <dbReference type="NCBI Taxonomy" id="197152"/>
    <lineage>
        <taxon>Eukaryota</taxon>
        <taxon>Metazoa</taxon>
        <taxon>Ecdysozoa</taxon>
        <taxon>Arthropoda</taxon>
        <taxon>Hexapoda</taxon>
        <taxon>Insecta</taxon>
        <taxon>Pterygota</taxon>
        <taxon>Palaeoptera</taxon>
        <taxon>Ephemeroptera</taxon>
        <taxon>Pisciforma</taxon>
        <taxon>Baetidae</taxon>
        <taxon>Cloeon</taxon>
    </lineage>
</organism>
<keyword evidence="10" id="KW-1185">Reference proteome</keyword>
<dbReference type="SFLD" id="SFLDS00032">
    <property type="entry name" value="Radical_SAM_3-amino-3-carboxyp"/>
    <property type="match status" value="1"/>
</dbReference>
<comment type="caution">
    <text evidence="9">The sequence shown here is derived from an EMBL/GenBank/DDBJ whole genome shotgun (WGS) entry which is preliminary data.</text>
</comment>
<evidence type="ECO:0000256" key="7">
    <source>
        <dbReference type="ARBA" id="ARBA00023014"/>
    </source>
</evidence>
<dbReference type="InterPro" id="IPR010014">
    <property type="entry name" value="DHP2"/>
</dbReference>
<name>A0A8S1CCD5_9INSE</name>